<protein>
    <submittedName>
        <fullName evidence="1">Uncharacterized protein</fullName>
    </submittedName>
</protein>
<evidence type="ECO:0000313" key="1">
    <source>
        <dbReference type="EMBL" id="KAF9680088.1"/>
    </source>
</evidence>
<proteinExistence type="predicted"/>
<evidence type="ECO:0000313" key="2">
    <source>
        <dbReference type="Proteomes" id="UP000657918"/>
    </source>
</evidence>
<gene>
    <name evidence="1" type="ORF">SADUNF_Sadunf06G0083900</name>
</gene>
<accession>A0A835K1J7</accession>
<sequence>MIGKNVSPGARVWKALLLSSGFKLGCVETKLFSLVDSCVETKLFSLVDSNQTLLSCESVAVDSQNACKAKLHQHLFYGRPCRLKSWVLSEILFLSNDPGDVALHPSNPLGHGIDAWI</sequence>
<comment type="caution">
    <text evidence="1">The sequence shown here is derived from an EMBL/GenBank/DDBJ whole genome shotgun (WGS) entry which is preliminary data.</text>
</comment>
<name>A0A835K1J7_9ROSI</name>
<dbReference type="Proteomes" id="UP000657918">
    <property type="component" value="Unassembled WGS sequence"/>
</dbReference>
<dbReference type="AlphaFoldDB" id="A0A835K1J7"/>
<dbReference type="EMBL" id="JADGMS010000006">
    <property type="protein sequence ID" value="KAF9680088.1"/>
    <property type="molecule type" value="Genomic_DNA"/>
</dbReference>
<organism evidence="1 2">
    <name type="scientific">Salix dunnii</name>
    <dbReference type="NCBI Taxonomy" id="1413687"/>
    <lineage>
        <taxon>Eukaryota</taxon>
        <taxon>Viridiplantae</taxon>
        <taxon>Streptophyta</taxon>
        <taxon>Embryophyta</taxon>
        <taxon>Tracheophyta</taxon>
        <taxon>Spermatophyta</taxon>
        <taxon>Magnoliopsida</taxon>
        <taxon>eudicotyledons</taxon>
        <taxon>Gunneridae</taxon>
        <taxon>Pentapetalae</taxon>
        <taxon>rosids</taxon>
        <taxon>fabids</taxon>
        <taxon>Malpighiales</taxon>
        <taxon>Salicaceae</taxon>
        <taxon>Saliceae</taxon>
        <taxon>Salix</taxon>
    </lineage>
</organism>
<keyword evidence="2" id="KW-1185">Reference proteome</keyword>
<reference evidence="1 2" key="1">
    <citation type="submission" date="2020-10" db="EMBL/GenBank/DDBJ databases">
        <title>Plant Genome Project.</title>
        <authorList>
            <person name="Zhang R.-G."/>
        </authorList>
    </citation>
    <scope>NUCLEOTIDE SEQUENCE [LARGE SCALE GENOMIC DNA]</scope>
    <source>
        <strain evidence="1">FAFU-HL-1</strain>
        <tissue evidence="1">Leaf</tissue>
    </source>
</reference>